<proteinExistence type="predicted"/>
<dbReference type="InterPro" id="IPR013783">
    <property type="entry name" value="Ig-like_fold"/>
</dbReference>
<dbReference type="STRING" id="692418.SAMN04488029_4055"/>
<organism evidence="1 2">
    <name type="scientific">Reichenbachiella faecimaris</name>
    <dbReference type="NCBI Taxonomy" id="692418"/>
    <lineage>
        <taxon>Bacteria</taxon>
        <taxon>Pseudomonadati</taxon>
        <taxon>Bacteroidota</taxon>
        <taxon>Cytophagia</taxon>
        <taxon>Cytophagales</taxon>
        <taxon>Reichenbachiellaceae</taxon>
        <taxon>Reichenbachiella</taxon>
    </lineage>
</organism>
<keyword evidence="2" id="KW-1185">Reference proteome</keyword>
<dbReference type="InterPro" id="IPR026341">
    <property type="entry name" value="T9SS_type_B"/>
</dbReference>
<dbReference type="SUPFAM" id="SSF49265">
    <property type="entry name" value="Fibronectin type III"/>
    <property type="match status" value="1"/>
</dbReference>
<evidence type="ECO:0000313" key="1">
    <source>
        <dbReference type="EMBL" id="SMD39125.1"/>
    </source>
</evidence>
<dbReference type="Gene3D" id="2.60.40.10">
    <property type="entry name" value="Immunoglobulins"/>
    <property type="match status" value="1"/>
</dbReference>
<dbReference type="Proteomes" id="UP000192472">
    <property type="component" value="Unassembled WGS sequence"/>
</dbReference>
<dbReference type="Pfam" id="PF13585">
    <property type="entry name" value="CHU_C"/>
    <property type="match status" value="1"/>
</dbReference>
<protein>
    <submittedName>
        <fullName evidence="1">Gliding motility-associated C-terminal domain-containing protein</fullName>
    </submittedName>
</protein>
<dbReference type="AlphaFoldDB" id="A0A1W2GR24"/>
<evidence type="ECO:0000313" key="2">
    <source>
        <dbReference type="Proteomes" id="UP000192472"/>
    </source>
</evidence>
<dbReference type="InterPro" id="IPR036116">
    <property type="entry name" value="FN3_sf"/>
</dbReference>
<dbReference type="EMBL" id="FWYF01000005">
    <property type="protein sequence ID" value="SMD39125.1"/>
    <property type="molecule type" value="Genomic_DNA"/>
</dbReference>
<reference evidence="1 2" key="1">
    <citation type="submission" date="2017-04" db="EMBL/GenBank/DDBJ databases">
        <authorList>
            <person name="Afonso C.L."/>
            <person name="Miller P.J."/>
            <person name="Scott M.A."/>
            <person name="Spackman E."/>
            <person name="Goraichik I."/>
            <person name="Dimitrov K.M."/>
            <person name="Suarez D.L."/>
            <person name="Swayne D.E."/>
        </authorList>
    </citation>
    <scope>NUCLEOTIDE SEQUENCE [LARGE SCALE GENOMIC DNA]</scope>
    <source>
        <strain evidence="1 2">DSM 26133</strain>
    </source>
</reference>
<gene>
    <name evidence="1" type="ORF">SAMN04488029_4055</name>
</gene>
<dbReference type="NCBIfam" id="TIGR04131">
    <property type="entry name" value="Bac_Flav_CTERM"/>
    <property type="match status" value="1"/>
</dbReference>
<accession>A0A1W2GR24</accession>
<name>A0A1W2GR24_REIFA</name>
<sequence length="591" mass="66434">MTINVTVNEGTGVQFYYEGFDGSGGDFTDFNYTYTTAGDFYVSMGSNEHDGFDSILVEVKEPLLPDFTIHNCASHNVRVEIEDDYYDSYFVDFDGLSNEELPPLSFTSQVNFGTQGTYRIDVSGRFNDANNSTCGTDNQAFNSINSITSPVLTSVETTDEAISGEIQLGFTLGDDIIYNLESSTNGTENFEFGSIITGATAVLSDISTQDDFHCFRINTYDACNEVTFLSDIICSVYFDVEGTDQANTITWQTDTIEAESYNIIRDGDLLLNITNSSTVSYDDSQVICNKEYVYNVQPIFASGSSVSVDTAVIANKSEELPAVSYPSSTVNLENDVELTWGPPDTGEIPFRRYIIERNIRDRSWRFYDYSDDTTFVDTEANFLGQHAYRIRYDDDCGNLATPSPSTIPIIIQQGGVRGKEVIFSWNKYETWLNGIRNYTIERLDDTGNVLEEYSVFSGREKAVTFSPNDSENKYIRVRAESLDVTPQFSYSNIILTELNTTMFLPNVFTPDNDGLNDRFVAKGPKVFNFEMEVYSRWGVLIFSTSDNFNGWDGTINDKDAPEGTYIFKIYFEDAEGRKYDQSGSMLLMRKG</sequence>